<dbReference type="GO" id="GO:0005524">
    <property type="term" value="F:ATP binding"/>
    <property type="evidence" value="ECO:0007669"/>
    <property type="project" value="UniProtKB-KW"/>
</dbReference>
<dbReference type="InterPro" id="IPR017871">
    <property type="entry name" value="ABC_transporter-like_CS"/>
</dbReference>
<dbReference type="PANTHER" id="PTHR42734:SF19">
    <property type="entry name" value="IRON COMPOUNDS ABC TRANSPORTER, ATP-BINDING PROTEIN"/>
    <property type="match status" value="1"/>
</dbReference>
<reference evidence="10 11" key="1">
    <citation type="submission" date="2014-07" db="EMBL/GenBank/DDBJ databases">
        <title>Methanogenic archaea and the global carbon cycle.</title>
        <authorList>
            <person name="Henriksen J.R."/>
            <person name="Luke J."/>
            <person name="Reinhart S."/>
            <person name="Benedict M.N."/>
            <person name="Youngblut N.D."/>
            <person name="Metcalf M.E."/>
            <person name="Whitaker R.J."/>
            <person name="Metcalf W.W."/>
        </authorList>
    </citation>
    <scope>NUCLEOTIDE SEQUENCE [LARGE SCALE GENOMIC DNA]</scope>
    <source>
        <strain evidence="10 11">HB-1</strain>
    </source>
</reference>
<dbReference type="PROSITE" id="PS50893">
    <property type="entry name" value="ABC_TRANSPORTER_2"/>
    <property type="match status" value="1"/>
</dbReference>
<evidence type="ECO:0000256" key="2">
    <source>
        <dbReference type="ARBA" id="ARBA00022741"/>
    </source>
</evidence>
<evidence type="ECO:0000259" key="9">
    <source>
        <dbReference type="PROSITE" id="PS50893"/>
    </source>
</evidence>
<evidence type="ECO:0000256" key="5">
    <source>
        <dbReference type="ARBA" id="ARBA00058960"/>
    </source>
</evidence>
<comment type="function">
    <text evidence="5">Required for corrinoid utilization. Probably part of the ABC transporter complex BtuCDF involved in cobalamin (vitamin B12) import. Probably responsible for energy coupling to the transport system.</text>
</comment>
<dbReference type="EMBL" id="CP009516">
    <property type="protein sequence ID" value="AKB76578.1"/>
    <property type="molecule type" value="Genomic_DNA"/>
</dbReference>
<dbReference type="InterPro" id="IPR003593">
    <property type="entry name" value="AAA+_ATPase"/>
</dbReference>
<dbReference type="SMART" id="SM00382">
    <property type="entry name" value="AAA"/>
    <property type="match status" value="1"/>
</dbReference>
<dbReference type="RefSeq" id="WP_048136674.1">
    <property type="nucleotide sequence ID" value="NZ_CP009516.1"/>
</dbReference>
<evidence type="ECO:0000256" key="7">
    <source>
        <dbReference type="ARBA" id="ARBA00073649"/>
    </source>
</evidence>
<sequence length="269" mass="28937">MELMLEVNSLAFSYGNGPVFENVSFSLKKGEVMCILGPNGAGKSTLIKCIAGIFKPAAGSIRILGEDTASLGEKGIARHIGYVPQQNEVVFPFTVLDFVVMGRAPHLSMFSSPSAEDMEIARESLEVIGLSDLAERPVSSLSGGQSQMVLIARALVQKPSLLLLDEPTSHLDFGNQVLVLEAVQRLASLGMSIVMNTHMPDHAFLVGSRAAALTGGKLVALGEVETVVTGKIMSSVYRVKVAVREIEDMKRKVCLPLRGNQYIETELIH</sequence>
<keyword evidence="1" id="KW-0813">Transport</keyword>
<dbReference type="AlphaFoldDB" id="A0A0E3SBD8"/>
<dbReference type="Gene3D" id="3.40.50.300">
    <property type="entry name" value="P-loop containing nucleotide triphosphate hydrolases"/>
    <property type="match status" value="1"/>
</dbReference>
<comment type="catalytic activity">
    <reaction evidence="4">
        <text>an R-cob(III)alamin(out) + ATP + H2O = an R-cob(III)alamin(in) + ADP + phosphate + H(+)</text>
        <dbReference type="Rhea" id="RHEA:17873"/>
        <dbReference type="ChEBI" id="CHEBI:15377"/>
        <dbReference type="ChEBI" id="CHEBI:15378"/>
        <dbReference type="ChEBI" id="CHEBI:30616"/>
        <dbReference type="ChEBI" id="CHEBI:43474"/>
        <dbReference type="ChEBI" id="CHEBI:140785"/>
        <dbReference type="ChEBI" id="CHEBI:456216"/>
        <dbReference type="EC" id="7.6.2.8"/>
    </reaction>
</comment>
<evidence type="ECO:0000313" key="11">
    <source>
        <dbReference type="Proteomes" id="UP000033101"/>
    </source>
</evidence>
<evidence type="ECO:0000256" key="8">
    <source>
        <dbReference type="ARBA" id="ARBA00077139"/>
    </source>
</evidence>
<dbReference type="PANTHER" id="PTHR42734">
    <property type="entry name" value="METAL TRANSPORT SYSTEM ATP-BINDING PROTEIN TM_0124-RELATED"/>
    <property type="match status" value="1"/>
</dbReference>
<keyword evidence="11" id="KW-1185">Reference proteome</keyword>
<dbReference type="GeneID" id="24829210"/>
<dbReference type="CDD" id="cd03214">
    <property type="entry name" value="ABC_Iron-Siderophores_B12_Hemin"/>
    <property type="match status" value="1"/>
</dbReference>
<dbReference type="GO" id="GO:0016887">
    <property type="term" value="F:ATP hydrolysis activity"/>
    <property type="evidence" value="ECO:0007669"/>
    <property type="project" value="InterPro"/>
</dbReference>
<dbReference type="FunFam" id="3.40.50.300:FF:000134">
    <property type="entry name" value="Iron-enterobactin ABC transporter ATP-binding protein"/>
    <property type="match status" value="1"/>
</dbReference>
<evidence type="ECO:0000313" key="10">
    <source>
        <dbReference type="EMBL" id="AKB76578.1"/>
    </source>
</evidence>
<evidence type="ECO:0000256" key="1">
    <source>
        <dbReference type="ARBA" id="ARBA00022448"/>
    </source>
</evidence>
<protein>
    <recommendedName>
        <fullName evidence="7">Cobalamin import ATP-binding protein BtuD</fullName>
        <ecNumber evidence="6">7.6.2.8</ecNumber>
    </recommendedName>
    <alternativeName>
        <fullName evidence="8">Vitamin B12-transporting ATPase</fullName>
    </alternativeName>
</protein>
<dbReference type="SUPFAM" id="SSF52540">
    <property type="entry name" value="P-loop containing nucleoside triphosphate hydrolases"/>
    <property type="match status" value="1"/>
</dbReference>
<evidence type="ECO:0000256" key="4">
    <source>
        <dbReference type="ARBA" id="ARBA00050590"/>
    </source>
</evidence>
<evidence type="ECO:0000256" key="6">
    <source>
        <dbReference type="ARBA" id="ARBA00066387"/>
    </source>
</evidence>
<dbReference type="PROSITE" id="PS00211">
    <property type="entry name" value="ABC_TRANSPORTER_1"/>
    <property type="match status" value="1"/>
</dbReference>
<accession>A0A0E3SBD8</accession>
<gene>
    <name evidence="10" type="ORF">MSHOH_0095</name>
</gene>
<evidence type="ECO:0000256" key="3">
    <source>
        <dbReference type="ARBA" id="ARBA00022840"/>
    </source>
</evidence>
<keyword evidence="3 10" id="KW-0067">ATP-binding</keyword>
<dbReference type="InterPro" id="IPR027417">
    <property type="entry name" value="P-loop_NTPase"/>
</dbReference>
<proteinExistence type="predicted"/>
<dbReference type="HOGENOM" id="CLU_000604_1_11_2"/>
<keyword evidence="2" id="KW-0547">Nucleotide-binding</keyword>
<dbReference type="Pfam" id="PF00005">
    <property type="entry name" value="ABC_tran"/>
    <property type="match status" value="1"/>
</dbReference>
<dbReference type="STRING" id="1434110.MSHOH_0095"/>
<dbReference type="InterPro" id="IPR003439">
    <property type="entry name" value="ABC_transporter-like_ATP-bd"/>
</dbReference>
<organism evidence="10 11">
    <name type="scientific">Methanosarcina horonobensis HB-1 = JCM 15518</name>
    <dbReference type="NCBI Taxonomy" id="1434110"/>
    <lineage>
        <taxon>Archaea</taxon>
        <taxon>Methanobacteriati</taxon>
        <taxon>Methanobacteriota</taxon>
        <taxon>Stenosarchaea group</taxon>
        <taxon>Methanomicrobia</taxon>
        <taxon>Methanosarcinales</taxon>
        <taxon>Methanosarcinaceae</taxon>
        <taxon>Methanosarcina</taxon>
    </lineage>
</organism>
<name>A0A0E3SBD8_9EURY</name>
<dbReference type="GO" id="GO:0015420">
    <property type="term" value="F:ABC-type vitamin B12 transporter activity"/>
    <property type="evidence" value="ECO:0007669"/>
    <property type="project" value="UniProtKB-EC"/>
</dbReference>
<dbReference type="PATRIC" id="fig|1434110.4.peg.107"/>
<dbReference type="EC" id="7.6.2.8" evidence="6"/>
<dbReference type="InterPro" id="IPR050153">
    <property type="entry name" value="Metal_Ion_Import_ABC"/>
</dbReference>
<dbReference type="KEGG" id="mhor:MSHOH_0095"/>
<feature type="domain" description="ABC transporter" evidence="9">
    <location>
        <begin position="5"/>
        <end position="240"/>
    </location>
</feature>
<dbReference type="Proteomes" id="UP000033101">
    <property type="component" value="Chromosome"/>
</dbReference>